<dbReference type="Pfam" id="PF12847">
    <property type="entry name" value="Methyltransf_18"/>
    <property type="match status" value="1"/>
</dbReference>
<organism evidence="1 2">
    <name type="scientific">Hathewaya limosa</name>
    <name type="common">Clostridium limosum</name>
    <dbReference type="NCBI Taxonomy" id="1536"/>
    <lineage>
        <taxon>Bacteria</taxon>
        <taxon>Bacillati</taxon>
        <taxon>Bacillota</taxon>
        <taxon>Clostridia</taxon>
        <taxon>Eubacteriales</taxon>
        <taxon>Clostridiaceae</taxon>
        <taxon>Hathewaya</taxon>
    </lineage>
</organism>
<dbReference type="GO" id="GO:0160105">
    <property type="term" value="F:tRNA (adenine(22)-N1)-methyltransferase activity"/>
    <property type="evidence" value="ECO:0007669"/>
    <property type="project" value="UniProtKB-EC"/>
</dbReference>
<dbReference type="InterPro" id="IPR006901">
    <property type="entry name" value="TrmK"/>
</dbReference>
<dbReference type="Proteomes" id="UP001224418">
    <property type="component" value="Unassembled WGS sequence"/>
</dbReference>
<dbReference type="EC" id="2.1.1.217" evidence="1"/>
<reference evidence="1 2" key="1">
    <citation type="submission" date="2023-07" db="EMBL/GenBank/DDBJ databases">
        <title>Genomic Encyclopedia of Type Strains, Phase IV (KMG-IV): sequencing the most valuable type-strain genomes for metagenomic binning, comparative biology and taxonomic classification.</title>
        <authorList>
            <person name="Goeker M."/>
        </authorList>
    </citation>
    <scope>NUCLEOTIDE SEQUENCE [LARGE SCALE GENOMIC DNA]</scope>
    <source>
        <strain evidence="1 2">DSM 1400</strain>
    </source>
</reference>
<dbReference type="SUPFAM" id="SSF53335">
    <property type="entry name" value="S-adenosyl-L-methionine-dependent methyltransferases"/>
    <property type="match status" value="1"/>
</dbReference>
<dbReference type="PIRSF" id="PIRSF018637">
    <property type="entry name" value="TrmK"/>
    <property type="match status" value="1"/>
</dbReference>
<comment type="caution">
    <text evidence="1">The sequence shown here is derived from an EMBL/GenBank/DDBJ whole genome shotgun (WGS) entry which is preliminary data.</text>
</comment>
<dbReference type="GO" id="GO:0032259">
    <property type="term" value="P:methylation"/>
    <property type="evidence" value="ECO:0007669"/>
    <property type="project" value="UniProtKB-KW"/>
</dbReference>
<keyword evidence="2" id="KW-1185">Reference proteome</keyword>
<name>A0ABU0JRP7_HATLI</name>
<dbReference type="PANTHER" id="PTHR38451:SF1">
    <property type="entry name" value="TRNA (ADENINE(22)-N(1))-METHYLTRANSFERASE"/>
    <property type="match status" value="1"/>
</dbReference>
<gene>
    <name evidence="1" type="ORF">QOZ93_000659</name>
</gene>
<proteinExistence type="predicted"/>
<dbReference type="InterPro" id="IPR029063">
    <property type="entry name" value="SAM-dependent_MTases_sf"/>
</dbReference>
<accession>A0ABU0JRP7</accession>
<keyword evidence="1" id="KW-0808">Transferase</keyword>
<evidence type="ECO:0000313" key="2">
    <source>
        <dbReference type="Proteomes" id="UP001224418"/>
    </source>
</evidence>
<dbReference type="PANTHER" id="PTHR38451">
    <property type="entry name" value="TRNA (ADENINE(22)-N(1))-METHYLTRANSFERASE"/>
    <property type="match status" value="1"/>
</dbReference>
<dbReference type="Gene3D" id="3.40.50.150">
    <property type="entry name" value="Vaccinia Virus protein VP39"/>
    <property type="match status" value="1"/>
</dbReference>
<sequence>MELSKRLGIIASLIENGDSMVDIGTDHGYIPIYLVKKGICNKAIAGDINKGPIERAEKNILKERLSDKIICRLGGGFSVVSEGEVDACVIAGMGGDLITEIIENDIEKFKNLKYAVIQPVQNVDVFRKNLYNKGFEILNEKMCIEDGKFYEIFKIKYDTHKKKVDPIYYEISEKLFKEKDLILKEYIIFLINKYENILKYIIEDTDNAIKRRKELNIKLSKLRSCLNDFNR</sequence>
<protein>
    <submittedName>
        <fullName evidence="1">tRNA (Adenine22-N1)-methyltransferase</fullName>
        <ecNumber evidence="1">2.1.1.217</ecNumber>
    </submittedName>
</protein>
<evidence type="ECO:0000313" key="1">
    <source>
        <dbReference type="EMBL" id="MDQ0478931.1"/>
    </source>
</evidence>
<dbReference type="EMBL" id="JAUSWN010000004">
    <property type="protein sequence ID" value="MDQ0478931.1"/>
    <property type="molecule type" value="Genomic_DNA"/>
</dbReference>
<dbReference type="RefSeq" id="WP_307355103.1">
    <property type="nucleotide sequence ID" value="NZ_BAAACJ010000041.1"/>
</dbReference>
<keyword evidence="1" id="KW-0489">Methyltransferase</keyword>